<keyword evidence="2" id="KW-1185">Reference proteome</keyword>
<dbReference type="EMBL" id="KZ819498">
    <property type="protein sequence ID" value="PWN39071.1"/>
    <property type="molecule type" value="Genomic_DNA"/>
</dbReference>
<accession>A0A316VSA9</accession>
<dbReference type="PROSITE" id="PS51257">
    <property type="entry name" value="PROKAR_LIPOPROTEIN"/>
    <property type="match status" value="1"/>
</dbReference>
<sequence length="55" mass="6037">MSVSIRRRQIHPAGASIVGACEERRITPSSLMTHIFPDTRGVSCKSAIESGVRQR</sequence>
<name>A0A316VSA9_9BASI</name>
<evidence type="ECO:0000313" key="1">
    <source>
        <dbReference type="EMBL" id="PWN39071.1"/>
    </source>
</evidence>
<protein>
    <submittedName>
        <fullName evidence="1">Uncharacterized protein</fullName>
    </submittedName>
</protein>
<dbReference type="RefSeq" id="XP_025366231.1">
    <property type="nucleotide sequence ID" value="XM_025514939.1"/>
</dbReference>
<proteinExistence type="predicted"/>
<dbReference type="InParanoid" id="A0A316VSA9"/>
<organism evidence="1 2">
    <name type="scientific">Ceraceosorus guamensis</name>
    <dbReference type="NCBI Taxonomy" id="1522189"/>
    <lineage>
        <taxon>Eukaryota</taxon>
        <taxon>Fungi</taxon>
        <taxon>Dikarya</taxon>
        <taxon>Basidiomycota</taxon>
        <taxon>Ustilaginomycotina</taxon>
        <taxon>Exobasidiomycetes</taxon>
        <taxon>Ceraceosorales</taxon>
        <taxon>Ceraceosoraceae</taxon>
        <taxon>Ceraceosorus</taxon>
    </lineage>
</organism>
<evidence type="ECO:0000313" key="2">
    <source>
        <dbReference type="Proteomes" id="UP000245783"/>
    </source>
</evidence>
<reference evidence="1 2" key="1">
    <citation type="journal article" date="2018" name="Mol. Biol. Evol.">
        <title>Broad Genomic Sampling Reveals a Smut Pathogenic Ancestry of the Fungal Clade Ustilaginomycotina.</title>
        <authorList>
            <person name="Kijpornyongpan T."/>
            <person name="Mondo S.J."/>
            <person name="Barry K."/>
            <person name="Sandor L."/>
            <person name="Lee J."/>
            <person name="Lipzen A."/>
            <person name="Pangilinan J."/>
            <person name="LaButti K."/>
            <person name="Hainaut M."/>
            <person name="Henrissat B."/>
            <person name="Grigoriev I.V."/>
            <person name="Spatafora J.W."/>
            <person name="Aime M.C."/>
        </authorList>
    </citation>
    <scope>NUCLEOTIDE SEQUENCE [LARGE SCALE GENOMIC DNA]</scope>
    <source>
        <strain evidence="1 2">MCA 4658</strain>
    </source>
</reference>
<dbReference type="AlphaFoldDB" id="A0A316VSA9"/>
<gene>
    <name evidence="1" type="ORF">IE81DRAFT_326895</name>
</gene>
<dbReference type="GeneID" id="37036809"/>
<dbReference type="Proteomes" id="UP000245783">
    <property type="component" value="Unassembled WGS sequence"/>
</dbReference>